<evidence type="ECO:0000256" key="1">
    <source>
        <dbReference type="SAM" id="SignalP"/>
    </source>
</evidence>
<dbReference type="HOGENOM" id="CLU_1058798_0_0_1"/>
<reference evidence="2 3" key="1">
    <citation type="journal article" date="2013" name="Nature">
        <title>Insights into bilaterian evolution from three spiralian genomes.</title>
        <authorList>
            <person name="Simakov O."/>
            <person name="Marletaz F."/>
            <person name="Cho S.J."/>
            <person name="Edsinger-Gonzales E."/>
            <person name="Havlak P."/>
            <person name="Hellsten U."/>
            <person name="Kuo D.H."/>
            <person name="Larsson T."/>
            <person name="Lv J."/>
            <person name="Arendt D."/>
            <person name="Savage R."/>
            <person name="Osoegawa K."/>
            <person name="de Jong P."/>
            <person name="Grimwood J."/>
            <person name="Chapman J.A."/>
            <person name="Shapiro H."/>
            <person name="Aerts A."/>
            <person name="Otillar R.P."/>
            <person name="Terry A.Y."/>
            <person name="Boore J.L."/>
            <person name="Grigoriev I.V."/>
            <person name="Lindberg D.R."/>
            <person name="Seaver E.C."/>
            <person name="Weisblat D.A."/>
            <person name="Putnam N.H."/>
            <person name="Rokhsar D.S."/>
        </authorList>
    </citation>
    <scope>NUCLEOTIDE SEQUENCE [LARGE SCALE GENOMIC DNA]</scope>
</reference>
<dbReference type="PROSITE" id="PS51257">
    <property type="entry name" value="PROKAR_LIPOPROTEIN"/>
    <property type="match status" value="1"/>
</dbReference>
<keyword evidence="3" id="KW-1185">Reference proteome</keyword>
<name>V4C620_LOTGI</name>
<evidence type="ECO:0000313" key="2">
    <source>
        <dbReference type="EMBL" id="ESO97069.1"/>
    </source>
</evidence>
<evidence type="ECO:0000313" key="3">
    <source>
        <dbReference type="Proteomes" id="UP000030746"/>
    </source>
</evidence>
<feature type="chain" id="PRO_5004717899" evidence="1">
    <location>
        <begin position="26"/>
        <end position="263"/>
    </location>
</feature>
<dbReference type="CTD" id="20242835"/>
<feature type="signal peptide" evidence="1">
    <location>
        <begin position="1"/>
        <end position="25"/>
    </location>
</feature>
<dbReference type="GeneID" id="20242835"/>
<gene>
    <name evidence="2" type="ORF">LOTGIDRAFT_174638</name>
</gene>
<organism evidence="2 3">
    <name type="scientific">Lottia gigantea</name>
    <name type="common">Giant owl limpet</name>
    <dbReference type="NCBI Taxonomy" id="225164"/>
    <lineage>
        <taxon>Eukaryota</taxon>
        <taxon>Metazoa</taxon>
        <taxon>Spiralia</taxon>
        <taxon>Lophotrochozoa</taxon>
        <taxon>Mollusca</taxon>
        <taxon>Gastropoda</taxon>
        <taxon>Patellogastropoda</taxon>
        <taxon>Lottioidea</taxon>
        <taxon>Lottiidae</taxon>
        <taxon>Lottia</taxon>
    </lineage>
</organism>
<dbReference type="OrthoDB" id="6158205at2759"/>
<sequence>MSKIYRNFYLYTILSLIFASCLTSARFSTSRKCPGHACRNPLAINIKQIQRLQRIKQQILYALGFQQNKLNRNQTTSSKEPRDNTPTSIITADNKTDIVIGGPEIVSFSQSIGKRNRKKSLLQFVIHIGEQKSNLEVVSAHLWLVVRKRGNKKTNKTIVIKVFKVQDKKKSQLTYLRTHVKKTRWQKLSLPISVVQELLNPNEGRLKLKIECKRCGRSVKLVVPKGSKRKRTKFLPTARSLRLRSLQRRHRPFLVINTRIRTK</sequence>
<dbReference type="RefSeq" id="XP_009052229.1">
    <property type="nucleotide sequence ID" value="XM_009053981.1"/>
</dbReference>
<dbReference type="EMBL" id="KB201346">
    <property type="protein sequence ID" value="ESO97069.1"/>
    <property type="molecule type" value="Genomic_DNA"/>
</dbReference>
<dbReference type="KEGG" id="lgi:LOTGIDRAFT_174638"/>
<protein>
    <submittedName>
        <fullName evidence="2">Uncharacterized protein</fullName>
    </submittedName>
</protein>
<dbReference type="OMA" id="LRISCKF"/>
<dbReference type="AlphaFoldDB" id="V4C620"/>
<proteinExistence type="predicted"/>
<accession>V4C620</accession>
<dbReference type="STRING" id="225164.V4C620"/>
<dbReference type="Gene3D" id="2.60.120.970">
    <property type="match status" value="1"/>
</dbReference>
<keyword evidence="1" id="KW-0732">Signal</keyword>
<dbReference type="Proteomes" id="UP000030746">
    <property type="component" value="Unassembled WGS sequence"/>
</dbReference>